<keyword evidence="2" id="KW-1185">Reference proteome</keyword>
<dbReference type="PANTHER" id="PTHR34801">
    <property type="entry name" value="EXPRESSED PROTEIN"/>
    <property type="match status" value="1"/>
</dbReference>
<comment type="caution">
    <text evidence="1">The sequence shown here is derived from an EMBL/GenBank/DDBJ whole genome shotgun (WGS) entry which is preliminary data.</text>
</comment>
<name>A0AB34JH25_PRYPA</name>
<gene>
    <name evidence="1" type="ORF">AB1Y20_023723</name>
</gene>
<dbReference type="InterPro" id="IPR010865">
    <property type="entry name" value="DUF1499"/>
</dbReference>
<organism evidence="1 2">
    <name type="scientific">Prymnesium parvum</name>
    <name type="common">Toxic golden alga</name>
    <dbReference type="NCBI Taxonomy" id="97485"/>
    <lineage>
        <taxon>Eukaryota</taxon>
        <taxon>Haptista</taxon>
        <taxon>Haptophyta</taxon>
        <taxon>Prymnesiophyceae</taxon>
        <taxon>Prymnesiales</taxon>
        <taxon>Prymnesiaceae</taxon>
        <taxon>Prymnesium</taxon>
    </lineage>
</organism>
<dbReference type="Proteomes" id="UP001515480">
    <property type="component" value="Unassembled WGS sequence"/>
</dbReference>
<evidence type="ECO:0000313" key="2">
    <source>
        <dbReference type="Proteomes" id="UP001515480"/>
    </source>
</evidence>
<evidence type="ECO:0000313" key="1">
    <source>
        <dbReference type="EMBL" id="KAL1520253.1"/>
    </source>
</evidence>
<dbReference type="Pfam" id="PF07386">
    <property type="entry name" value="DUF1499"/>
    <property type="match status" value="1"/>
</dbReference>
<sequence length="265" mass="28591">MALALCLAASPSLPPSIAPPRLARRALLGALLSTAAPRALPTPPALALAPPSGLFADCPPAGSCVSSQDDRPQAWDNPWDTDGEDPAAAISRLRRLIEGPLGGTVVAADERYVRAEFVSRGLGGTAVDDAEFYYAPDDTLLQFRAARRGGLEDFGANRRRLERARVALGYGKVPVLRNRRRALVVVESPWDSFGPATYATDELGFSAREMVPAEANRREMYGDLDPKSSPWVAPSKEMKLLKAAEVGEALRGAWLRESDDRVRSK</sequence>
<protein>
    <submittedName>
        <fullName evidence="1">Uncharacterized protein</fullName>
    </submittedName>
</protein>
<reference evidence="1 2" key="1">
    <citation type="journal article" date="2024" name="Science">
        <title>Giant polyketide synthase enzymes in the biosynthesis of giant marine polyether toxins.</title>
        <authorList>
            <person name="Fallon T.R."/>
            <person name="Shende V.V."/>
            <person name="Wierzbicki I.H."/>
            <person name="Pendleton A.L."/>
            <person name="Watervoot N.F."/>
            <person name="Auber R.P."/>
            <person name="Gonzalez D.J."/>
            <person name="Wisecaver J.H."/>
            <person name="Moore B.S."/>
        </authorList>
    </citation>
    <scope>NUCLEOTIDE SEQUENCE [LARGE SCALE GENOMIC DNA]</scope>
    <source>
        <strain evidence="1 2">12B1</strain>
    </source>
</reference>
<dbReference type="EMBL" id="JBGBPQ010000009">
    <property type="protein sequence ID" value="KAL1520253.1"/>
    <property type="molecule type" value="Genomic_DNA"/>
</dbReference>
<accession>A0AB34JH25</accession>
<proteinExistence type="predicted"/>
<dbReference type="PANTHER" id="PTHR34801:SF6">
    <property type="entry name" value="SLL1620 PROTEIN"/>
    <property type="match status" value="1"/>
</dbReference>
<dbReference type="AlphaFoldDB" id="A0AB34JH25"/>